<keyword evidence="7" id="KW-0862">Zinc</keyword>
<name>A0A448X5F7_9PLAT</name>
<evidence type="ECO:0000256" key="7">
    <source>
        <dbReference type="ARBA" id="ARBA00022833"/>
    </source>
</evidence>
<dbReference type="OrthoDB" id="7759664at2759"/>
<keyword evidence="13" id="KW-1185">Reference proteome</keyword>
<evidence type="ECO:0000256" key="3">
    <source>
        <dbReference type="ARBA" id="ARBA00022679"/>
    </source>
</evidence>
<evidence type="ECO:0000256" key="6">
    <source>
        <dbReference type="ARBA" id="ARBA00022771"/>
    </source>
</evidence>
<keyword evidence="9 10" id="KW-0472">Membrane</keyword>
<protein>
    <recommendedName>
        <fullName evidence="11">E3 ubiquitin-protein ligase synoviolin-like TPR repeats domain-containing protein</fullName>
    </recommendedName>
</protein>
<proteinExistence type="predicted"/>
<evidence type="ECO:0000256" key="1">
    <source>
        <dbReference type="ARBA" id="ARBA00004370"/>
    </source>
</evidence>
<dbReference type="AlphaFoldDB" id="A0A448X5F7"/>
<keyword evidence="5" id="KW-0479">Metal-binding</keyword>
<feature type="transmembrane region" description="Helical" evidence="10">
    <location>
        <begin position="24"/>
        <end position="44"/>
    </location>
</feature>
<feature type="domain" description="E3 ubiquitin-protein ligase synoviolin-like TPR repeats" evidence="11">
    <location>
        <begin position="2"/>
        <end position="181"/>
    </location>
</feature>
<keyword evidence="6" id="KW-0863">Zinc-finger</keyword>
<dbReference type="InterPro" id="IPR050731">
    <property type="entry name" value="HRD1_E3_ubiq-ligases"/>
</dbReference>
<feature type="transmembrane region" description="Helical" evidence="10">
    <location>
        <begin position="192"/>
        <end position="210"/>
    </location>
</feature>
<keyword evidence="4 10" id="KW-0812">Transmembrane</keyword>
<dbReference type="GO" id="GO:0036503">
    <property type="term" value="P:ERAD pathway"/>
    <property type="evidence" value="ECO:0007669"/>
    <property type="project" value="TreeGrafter"/>
</dbReference>
<comment type="subcellular location">
    <subcellularLocation>
        <location evidence="1">Membrane</location>
    </subcellularLocation>
</comment>
<sequence>MMSRSWHALFDICIVFVFFQDELAASFIFLFATLLFVRAFHWLIEGRIDFPSVMSILTSLFLKAIFIILSLADLYLIKSTYWKMPVNEESIHLAVGIEYCVLLVGLISTLIRYVLHTIDSHRETPWDKKTMYLLYVDIFVEMLRLLLYIDFTLLMWTLHPFPLFVVRPVYLSLRSLKKSIKVNSVFSCEYKLFCFIVYTYCIIPTCIILLP</sequence>
<evidence type="ECO:0000256" key="5">
    <source>
        <dbReference type="ARBA" id="ARBA00022723"/>
    </source>
</evidence>
<dbReference type="Pfam" id="PF25563">
    <property type="entry name" value="TPR_SYVN1_N"/>
    <property type="match status" value="1"/>
</dbReference>
<reference evidence="12" key="1">
    <citation type="submission" date="2018-11" db="EMBL/GenBank/DDBJ databases">
        <authorList>
            <consortium name="Pathogen Informatics"/>
        </authorList>
    </citation>
    <scope>NUCLEOTIDE SEQUENCE</scope>
</reference>
<feature type="transmembrane region" description="Helical" evidence="10">
    <location>
        <begin position="56"/>
        <end position="78"/>
    </location>
</feature>
<dbReference type="InterPro" id="IPR057992">
    <property type="entry name" value="TPR_SYVN1_N"/>
</dbReference>
<dbReference type="PANTHER" id="PTHR22763">
    <property type="entry name" value="RING ZINC FINGER PROTEIN"/>
    <property type="match status" value="1"/>
</dbReference>
<comment type="caution">
    <text evidence="12">The sequence shown here is derived from an EMBL/GenBank/DDBJ whole genome shotgun (WGS) entry which is preliminary data.</text>
</comment>
<dbReference type="GO" id="GO:0008270">
    <property type="term" value="F:zinc ion binding"/>
    <property type="evidence" value="ECO:0007669"/>
    <property type="project" value="UniProtKB-KW"/>
</dbReference>
<dbReference type="EMBL" id="CAAALY010095721">
    <property type="protein sequence ID" value="VEL28533.1"/>
    <property type="molecule type" value="Genomic_DNA"/>
</dbReference>
<comment type="pathway">
    <text evidence="2">Protein modification; protein ubiquitination.</text>
</comment>
<feature type="transmembrane region" description="Helical" evidence="10">
    <location>
        <begin position="155"/>
        <end position="171"/>
    </location>
</feature>
<evidence type="ECO:0000256" key="9">
    <source>
        <dbReference type="ARBA" id="ARBA00023136"/>
    </source>
</evidence>
<evidence type="ECO:0000259" key="11">
    <source>
        <dbReference type="Pfam" id="PF25563"/>
    </source>
</evidence>
<gene>
    <name evidence="12" type="ORF">PXEA_LOCUS21973</name>
</gene>
<evidence type="ECO:0000256" key="8">
    <source>
        <dbReference type="ARBA" id="ARBA00022989"/>
    </source>
</evidence>
<feature type="transmembrane region" description="Helical" evidence="10">
    <location>
        <begin position="90"/>
        <end position="111"/>
    </location>
</feature>
<dbReference type="GO" id="GO:0061630">
    <property type="term" value="F:ubiquitin protein ligase activity"/>
    <property type="evidence" value="ECO:0007669"/>
    <property type="project" value="UniProtKB-EC"/>
</dbReference>
<dbReference type="GO" id="GO:0043161">
    <property type="term" value="P:proteasome-mediated ubiquitin-dependent protein catabolic process"/>
    <property type="evidence" value="ECO:0007669"/>
    <property type="project" value="TreeGrafter"/>
</dbReference>
<dbReference type="GO" id="GO:0012505">
    <property type="term" value="C:endomembrane system"/>
    <property type="evidence" value="ECO:0007669"/>
    <property type="project" value="UniProtKB-SubCell"/>
</dbReference>
<dbReference type="PANTHER" id="PTHR22763:SF184">
    <property type="entry name" value="E3 UBIQUITIN-PROTEIN LIGASE SYNOVIOLIN"/>
    <property type="match status" value="1"/>
</dbReference>
<dbReference type="Proteomes" id="UP000784294">
    <property type="component" value="Unassembled WGS sequence"/>
</dbReference>
<evidence type="ECO:0000256" key="10">
    <source>
        <dbReference type="SAM" id="Phobius"/>
    </source>
</evidence>
<evidence type="ECO:0000313" key="12">
    <source>
        <dbReference type="EMBL" id="VEL28533.1"/>
    </source>
</evidence>
<evidence type="ECO:0000256" key="2">
    <source>
        <dbReference type="ARBA" id="ARBA00004906"/>
    </source>
</evidence>
<accession>A0A448X5F7</accession>
<keyword evidence="3" id="KW-0808">Transferase</keyword>
<organism evidence="12 13">
    <name type="scientific">Protopolystoma xenopodis</name>
    <dbReference type="NCBI Taxonomy" id="117903"/>
    <lineage>
        <taxon>Eukaryota</taxon>
        <taxon>Metazoa</taxon>
        <taxon>Spiralia</taxon>
        <taxon>Lophotrochozoa</taxon>
        <taxon>Platyhelminthes</taxon>
        <taxon>Monogenea</taxon>
        <taxon>Polyopisthocotylea</taxon>
        <taxon>Polystomatidea</taxon>
        <taxon>Polystomatidae</taxon>
        <taxon>Protopolystoma</taxon>
    </lineage>
</organism>
<evidence type="ECO:0000313" key="13">
    <source>
        <dbReference type="Proteomes" id="UP000784294"/>
    </source>
</evidence>
<evidence type="ECO:0000256" key="4">
    <source>
        <dbReference type="ARBA" id="ARBA00022692"/>
    </source>
</evidence>
<keyword evidence="8 10" id="KW-1133">Transmembrane helix</keyword>